<keyword evidence="1" id="KW-0472">Membrane</keyword>
<dbReference type="EMBL" id="FOQY01000006">
    <property type="protein sequence ID" value="SFJ04012.1"/>
    <property type="molecule type" value="Genomic_DNA"/>
</dbReference>
<name>A0A1I3N4C6_9ACTN</name>
<reference evidence="3" key="1">
    <citation type="submission" date="2016-10" db="EMBL/GenBank/DDBJ databases">
        <authorList>
            <person name="Varghese N."/>
            <person name="Submissions S."/>
        </authorList>
    </citation>
    <scope>NUCLEOTIDE SEQUENCE [LARGE SCALE GENOMIC DNA]</scope>
    <source>
        <strain evidence="3">CGMCC 4.2126</strain>
    </source>
</reference>
<dbReference type="Proteomes" id="UP000199111">
    <property type="component" value="Unassembled WGS sequence"/>
</dbReference>
<sequence>MSDAFENIAGAFQPGAAPGPGRTPGPIGMTILLICWVGLGLMPLVRSVSDLKLATGEIGTPGTLTVVSCESLGEGRYDCKGSFAPDGGGAAVAVAASPDSTAGDVKRAQLTPGGDRAVPTGTPGLLSALTMPFLGVGVLAFLPYVFLYVFKARRGRRAAVAFGSLLTAVSLAGVVAGLVAAYS</sequence>
<protein>
    <submittedName>
        <fullName evidence="2">Uncharacterized protein</fullName>
    </submittedName>
</protein>
<keyword evidence="1" id="KW-1133">Transmembrane helix</keyword>
<keyword evidence="3" id="KW-1185">Reference proteome</keyword>
<proteinExistence type="predicted"/>
<accession>A0A1I3N4C6</accession>
<feature type="transmembrane region" description="Helical" evidence="1">
    <location>
        <begin position="159"/>
        <end position="182"/>
    </location>
</feature>
<dbReference type="RefSeq" id="WP_093886968.1">
    <property type="nucleotide sequence ID" value="NZ_FOQY01000006.1"/>
</dbReference>
<evidence type="ECO:0000256" key="1">
    <source>
        <dbReference type="SAM" id="Phobius"/>
    </source>
</evidence>
<gene>
    <name evidence="2" type="ORF">SAMN05216275_106107</name>
</gene>
<feature type="transmembrane region" description="Helical" evidence="1">
    <location>
        <begin position="125"/>
        <end position="147"/>
    </location>
</feature>
<dbReference type="GeneID" id="96298057"/>
<evidence type="ECO:0000313" key="3">
    <source>
        <dbReference type="Proteomes" id="UP000199111"/>
    </source>
</evidence>
<organism evidence="2 3">
    <name type="scientific">Streptosporangium canum</name>
    <dbReference type="NCBI Taxonomy" id="324952"/>
    <lineage>
        <taxon>Bacteria</taxon>
        <taxon>Bacillati</taxon>
        <taxon>Actinomycetota</taxon>
        <taxon>Actinomycetes</taxon>
        <taxon>Streptosporangiales</taxon>
        <taxon>Streptosporangiaceae</taxon>
        <taxon>Streptosporangium</taxon>
    </lineage>
</organism>
<keyword evidence="1" id="KW-0812">Transmembrane</keyword>
<evidence type="ECO:0000313" key="2">
    <source>
        <dbReference type="EMBL" id="SFJ04012.1"/>
    </source>
</evidence>
<dbReference type="AlphaFoldDB" id="A0A1I3N4C6"/>